<reference evidence="2" key="1">
    <citation type="submission" date="2016-11" db="EMBL/GenBank/DDBJ databases">
        <authorList>
            <person name="Varghese N."/>
            <person name="Submissions S."/>
        </authorList>
    </citation>
    <scope>NUCLEOTIDE SEQUENCE [LARGE SCALE GENOMIC DNA]</scope>
    <source>
        <strain evidence="2">DSM 16990</strain>
    </source>
</reference>
<dbReference type="AlphaFoldDB" id="A0A1M5HCF2"/>
<dbReference type="STRING" id="288992.SAMN04488522_104604"/>
<dbReference type="EMBL" id="FQUQ01000004">
    <property type="protein sequence ID" value="SHG13614.1"/>
    <property type="molecule type" value="Genomic_DNA"/>
</dbReference>
<proteinExistence type="predicted"/>
<dbReference type="OrthoDB" id="757351at2"/>
<organism evidence="1 2">
    <name type="scientific">Pedobacter caeni</name>
    <dbReference type="NCBI Taxonomy" id="288992"/>
    <lineage>
        <taxon>Bacteria</taxon>
        <taxon>Pseudomonadati</taxon>
        <taxon>Bacteroidota</taxon>
        <taxon>Sphingobacteriia</taxon>
        <taxon>Sphingobacteriales</taxon>
        <taxon>Sphingobacteriaceae</taxon>
        <taxon>Pedobacter</taxon>
    </lineage>
</organism>
<protein>
    <submittedName>
        <fullName evidence="1">YD repeat-containing protein</fullName>
    </submittedName>
</protein>
<name>A0A1M5HCF2_9SPHI</name>
<dbReference type="Proteomes" id="UP000184287">
    <property type="component" value="Unassembled WGS sequence"/>
</dbReference>
<dbReference type="PROSITE" id="PS51257">
    <property type="entry name" value="PROKAR_LIPOPROTEIN"/>
    <property type="match status" value="1"/>
</dbReference>
<dbReference type="RefSeq" id="WP_143166878.1">
    <property type="nucleotide sequence ID" value="NZ_FQUQ01000004.1"/>
</dbReference>
<evidence type="ECO:0000313" key="2">
    <source>
        <dbReference type="Proteomes" id="UP000184287"/>
    </source>
</evidence>
<gene>
    <name evidence="1" type="ORF">SAMN04488522_104604</name>
</gene>
<accession>A0A1M5HCF2</accession>
<evidence type="ECO:0000313" key="1">
    <source>
        <dbReference type="EMBL" id="SHG13614.1"/>
    </source>
</evidence>
<sequence length="276" mass="31490">MSIKSNRNILKSGIYSFALLLLLLAYSCTKQQPLADQLRKKEKEKEESTTGQLLPVKIEIGKSVMELKYQEEPLLLTEISYPNGEVGKVLYTKTGYPFKFERYKNSKKIQYFIYALDAASKVSKIQNWEDKNGVFVLSQQYTLAYDKQYGINSIKKYDLASEPLGEELLTYSNLGNPQTITFIQKNISNEFSWTYDDKTAIFNQLPFVQVLFLGEENQDLSMGRSNPLSASSHKSPLENKTFSYKYNSSGYPVEITRKKGGSTITMKITYKPVKTG</sequence>
<keyword evidence="2" id="KW-1185">Reference proteome</keyword>